<evidence type="ECO:0000256" key="1">
    <source>
        <dbReference type="ARBA" id="ARBA00022723"/>
    </source>
</evidence>
<name>A0A5C7GKE4_9FLAO</name>
<comment type="caution">
    <text evidence="2">The sequence shown here is derived from an EMBL/GenBank/DDBJ whole genome shotgun (WGS) entry which is preliminary data.</text>
</comment>
<accession>A0A5C7GKE4</accession>
<keyword evidence="2" id="KW-0645">Protease</keyword>
<dbReference type="AlphaFoldDB" id="A0A5C7GKE4"/>
<keyword evidence="3" id="KW-1185">Reference proteome</keyword>
<dbReference type="GO" id="GO:0046872">
    <property type="term" value="F:metal ion binding"/>
    <property type="evidence" value="ECO:0007669"/>
    <property type="project" value="UniProtKB-KW"/>
</dbReference>
<evidence type="ECO:0000313" key="3">
    <source>
        <dbReference type="Proteomes" id="UP000321080"/>
    </source>
</evidence>
<protein>
    <submittedName>
        <fullName evidence="2">Aminopeptidase</fullName>
    </submittedName>
</protein>
<dbReference type="PANTHER" id="PTHR34448:SF1">
    <property type="entry name" value="BLL6088 PROTEIN"/>
    <property type="match status" value="1"/>
</dbReference>
<proteinExistence type="predicted"/>
<sequence>MIADYFLEHTKISKVLIEDMFQVKPGETIAITGDSGSDRDLADALAEAVFSVGGKPLILWTPKAAHDGHAGEIDLPAKALTAALCKVDAWIEIGSSVMLYSHIWETAFSKNKKLRYLVLGNSSVQSLMRTFVGFDVDVLNSFLLKVKAMTEKSKTIRIVSDNGTDVSYETDANYMFDIDSGDYSKPIFGTAPGYVNVVPKTGSMNGTIVFDLLMNTNVYDTKNSVEFKMKNGTIETINGGEEAENFKSYIASFHDPNMYKISHNMFGFNPGVRALSGEIVEDERIWGGVDFGFGHTSPMDMPPYGQPAKSHFDGVVEKVSIFLDDIQIVDNGEVCHPILKPLAEKLLNN</sequence>
<dbReference type="EMBL" id="VRKQ01000008">
    <property type="protein sequence ID" value="TXG38695.1"/>
    <property type="molecule type" value="Genomic_DNA"/>
</dbReference>
<gene>
    <name evidence="2" type="ORF">FUA22_02080</name>
</gene>
<keyword evidence="2" id="KW-0031">Aminopeptidase</keyword>
<dbReference type="RefSeq" id="WP_147766100.1">
    <property type="nucleotide sequence ID" value="NZ_CANNCE010000001.1"/>
</dbReference>
<dbReference type="Proteomes" id="UP000321080">
    <property type="component" value="Unassembled WGS sequence"/>
</dbReference>
<dbReference type="InterPro" id="IPR052170">
    <property type="entry name" value="M29_Exopeptidase"/>
</dbReference>
<dbReference type="PANTHER" id="PTHR34448">
    <property type="entry name" value="AMINOPEPTIDASE"/>
    <property type="match status" value="1"/>
</dbReference>
<dbReference type="SUPFAM" id="SSF144052">
    <property type="entry name" value="Thermophilic metalloprotease-like"/>
    <property type="match status" value="1"/>
</dbReference>
<evidence type="ECO:0000313" key="2">
    <source>
        <dbReference type="EMBL" id="TXG38695.1"/>
    </source>
</evidence>
<keyword evidence="1" id="KW-0479">Metal-binding</keyword>
<reference evidence="2 3" key="1">
    <citation type="submission" date="2019-08" db="EMBL/GenBank/DDBJ databases">
        <title>Seonamhaeicola sediminis sp. nov., isolated from marine sediment.</title>
        <authorList>
            <person name="Cao W.R."/>
        </authorList>
    </citation>
    <scope>NUCLEOTIDE SEQUENCE [LARGE SCALE GENOMIC DNA]</scope>
    <source>
        <strain evidence="2 3">1505</strain>
    </source>
</reference>
<keyword evidence="2" id="KW-0378">Hydrolase</keyword>
<organism evidence="2 3">
    <name type="scientific">Seonamhaeicola maritimus</name>
    <dbReference type="NCBI Taxonomy" id="2591822"/>
    <lineage>
        <taxon>Bacteria</taxon>
        <taxon>Pseudomonadati</taxon>
        <taxon>Bacteroidota</taxon>
        <taxon>Flavobacteriia</taxon>
        <taxon>Flavobacteriales</taxon>
        <taxon>Flavobacteriaceae</taxon>
    </lineage>
</organism>
<dbReference type="GO" id="GO:0004177">
    <property type="term" value="F:aminopeptidase activity"/>
    <property type="evidence" value="ECO:0007669"/>
    <property type="project" value="UniProtKB-KW"/>
</dbReference>
<dbReference type="InterPro" id="IPR058739">
    <property type="entry name" value="NicX"/>
</dbReference>
<dbReference type="Pfam" id="PF26233">
    <property type="entry name" value="NicX"/>
    <property type="match status" value="1"/>
</dbReference>
<dbReference type="OrthoDB" id="9803993at2"/>